<protein>
    <submittedName>
        <fullName evidence="2">Uncharacterized protein</fullName>
    </submittedName>
</protein>
<evidence type="ECO:0000313" key="2">
    <source>
        <dbReference type="EMBL" id="GJS78989.1"/>
    </source>
</evidence>
<comment type="caution">
    <text evidence="2">The sequence shown here is derived from an EMBL/GenBank/DDBJ whole genome shotgun (WGS) entry which is preliminary data.</text>
</comment>
<reference evidence="2" key="2">
    <citation type="submission" date="2022-01" db="EMBL/GenBank/DDBJ databases">
        <authorList>
            <person name="Yamashiro T."/>
            <person name="Shiraishi A."/>
            <person name="Satake H."/>
            <person name="Nakayama K."/>
        </authorList>
    </citation>
    <scope>NUCLEOTIDE SEQUENCE</scope>
</reference>
<feature type="region of interest" description="Disordered" evidence="1">
    <location>
        <begin position="220"/>
        <end position="239"/>
    </location>
</feature>
<sequence>MSNKKVISMSFWTQRAQVDKNQIKMIQVKEMMQDNDLRNSKSKDKGSKSRSQIMNEQSRYKQDKTKIRQSINVKSHIFNVKGDNDKSKQTPTRMSSVVKKLEQTVKISQAKRRTKIIASDDEEDLVAEDPFKQGRSMIEEMDLDAGISLVPPHVEVQGWYGHNLDTQEGFGVGPEVTIADAELNTASTFVSTASPQRNADTTADDLTLAKTLMEIRKSAAKAKGKAKMDETESPRKMKQREHVNCIKKFNPYARYGVENWKNPHAKIFYIRRQKEPGRPKEEIYSNSKIVQVIKTFWELGHEHKFITEIVARRANGCIVSITEPDYKNLNKNDIEDMYLLIMNNKVPDYANTGLLWSLSVFIRSSVIWERVHDFQLGIESYQQKINLTAPTITFPGIEECDVFSIVYEPVHGIIYTNSKKEKRVMRPSEIHKFCDATLRRTLEGLKSYYNDVKYGYVQKELTNDELEFLKLFEEEIEVRLKYRDQMRRWEMYVNGRPLGPRRERPE</sequence>
<feature type="region of interest" description="Disordered" evidence="1">
    <location>
        <begin position="30"/>
        <end position="66"/>
    </location>
</feature>
<feature type="compositionally biased region" description="Basic and acidic residues" evidence="1">
    <location>
        <begin position="31"/>
        <end position="47"/>
    </location>
</feature>
<reference evidence="2" key="1">
    <citation type="journal article" date="2022" name="Int. J. Mol. Sci.">
        <title>Draft Genome of Tanacetum Coccineum: Genomic Comparison of Closely Related Tanacetum-Family Plants.</title>
        <authorList>
            <person name="Yamashiro T."/>
            <person name="Shiraishi A."/>
            <person name="Nakayama K."/>
            <person name="Satake H."/>
        </authorList>
    </citation>
    <scope>NUCLEOTIDE SEQUENCE</scope>
</reference>
<dbReference type="EMBL" id="BQNB010010565">
    <property type="protein sequence ID" value="GJS78989.1"/>
    <property type="molecule type" value="Genomic_DNA"/>
</dbReference>
<organism evidence="2 3">
    <name type="scientific">Tanacetum coccineum</name>
    <dbReference type="NCBI Taxonomy" id="301880"/>
    <lineage>
        <taxon>Eukaryota</taxon>
        <taxon>Viridiplantae</taxon>
        <taxon>Streptophyta</taxon>
        <taxon>Embryophyta</taxon>
        <taxon>Tracheophyta</taxon>
        <taxon>Spermatophyta</taxon>
        <taxon>Magnoliopsida</taxon>
        <taxon>eudicotyledons</taxon>
        <taxon>Gunneridae</taxon>
        <taxon>Pentapetalae</taxon>
        <taxon>asterids</taxon>
        <taxon>campanulids</taxon>
        <taxon>Asterales</taxon>
        <taxon>Asteraceae</taxon>
        <taxon>Asteroideae</taxon>
        <taxon>Anthemideae</taxon>
        <taxon>Anthemidinae</taxon>
        <taxon>Tanacetum</taxon>
    </lineage>
</organism>
<keyword evidence="3" id="KW-1185">Reference proteome</keyword>
<evidence type="ECO:0000313" key="3">
    <source>
        <dbReference type="Proteomes" id="UP001151760"/>
    </source>
</evidence>
<accession>A0ABQ4YMB6</accession>
<feature type="compositionally biased region" description="Basic and acidic residues" evidence="1">
    <location>
        <begin position="226"/>
        <end position="239"/>
    </location>
</feature>
<dbReference type="Proteomes" id="UP001151760">
    <property type="component" value="Unassembled WGS sequence"/>
</dbReference>
<proteinExistence type="predicted"/>
<name>A0ABQ4YMB6_9ASTR</name>
<gene>
    <name evidence="2" type="ORF">Tco_0728870</name>
</gene>
<evidence type="ECO:0000256" key="1">
    <source>
        <dbReference type="SAM" id="MobiDB-lite"/>
    </source>
</evidence>